<evidence type="ECO:0000313" key="2">
    <source>
        <dbReference type="EMBL" id="KKL75665.1"/>
    </source>
</evidence>
<gene>
    <name evidence="2" type="ORF">LCGC14_2052680</name>
</gene>
<sequence>MKDQDWTLVAAILLIGMPLVVTGGIVILGILKMLEVIR</sequence>
<comment type="caution">
    <text evidence="2">The sequence shown here is derived from an EMBL/GenBank/DDBJ whole genome shotgun (WGS) entry which is preliminary data.</text>
</comment>
<dbReference type="EMBL" id="LAZR01024285">
    <property type="protein sequence ID" value="KKL75665.1"/>
    <property type="molecule type" value="Genomic_DNA"/>
</dbReference>
<feature type="transmembrane region" description="Helical" evidence="1">
    <location>
        <begin position="6"/>
        <end position="31"/>
    </location>
</feature>
<dbReference type="AlphaFoldDB" id="A0A0F9H201"/>
<keyword evidence="1" id="KW-0812">Transmembrane</keyword>
<organism evidence="2">
    <name type="scientific">marine sediment metagenome</name>
    <dbReference type="NCBI Taxonomy" id="412755"/>
    <lineage>
        <taxon>unclassified sequences</taxon>
        <taxon>metagenomes</taxon>
        <taxon>ecological metagenomes</taxon>
    </lineage>
</organism>
<keyword evidence="1" id="KW-1133">Transmembrane helix</keyword>
<name>A0A0F9H201_9ZZZZ</name>
<accession>A0A0F9H201</accession>
<protein>
    <submittedName>
        <fullName evidence="2">Uncharacterized protein</fullName>
    </submittedName>
</protein>
<proteinExistence type="predicted"/>
<keyword evidence="1" id="KW-0472">Membrane</keyword>
<evidence type="ECO:0000256" key="1">
    <source>
        <dbReference type="SAM" id="Phobius"/>
    </source>
</evidence>
<reference evidence="2" key="1">
    <citation type="journal article" date="2015" name="Nature">
        <title>Complex archaea that bridge the gap between prokaryotes and eukaryotes.</title>
        <authorList>
            <person name="Spang A."/>
            <person name="Saw J.H."/>
            <person name="Jorgensen S.L."/>
            <person name="Zaremba-Niedzwiedzka K."/>
            <person name="Martijn J."/>
            <person name="Lind A.E."/>
            <person name="van Eijk R."/>
            <person name="Schleper C."/>
            <person name="Guy L."/>
            <person name="Ettema T.J."/>
        </authorList>
    </citation>
    <scope>NUCLEOTIDE SEQUENCE</scope>
</reference>